<dbReference type="PANTHER" id="PTHR21310:SF51">
    <property type="entry name" value="AMINOGLYCOSIDE PHOSPHOTRANSFERASE DOMAIN-CONTAINING PROTEIN"/>
    <property type="match status" value="1"/>
</dbReference>
<dbReference type="PANTHER" id="PTHR21310">
    <property type="entry name" value="AMINOGLYCOSIDE PHOSPHOTRANSFERASE-RELATED-RELATED"/>
    <property type="match status" value="1"/>
</dbReference>
<name>A0ABR1YHD1_9PEZI</name>
<accession>A0ABR1YHD1</accession>
<dbReference type="InterPro" id="IPR051678">
    <property type="entry name" value="AGP_Transferase"/>
</dbReference>
<dbReference type="EMBL" id="JBBWRZ010000009">
    <property type="protein sequence ID" value="KAK8229323.1"/>
    <property type="molecule type" value="Genomic_DNA"/>
</dbReference>
<organism evidence="1 2">
    <name type="scientific">Phyllosticta capitalensis</name>
    <dbReference type="NCBI Taxonomy" id="121624"/>
    <lineage>
        <taxon>Eukaryota</taxon>
        <taxon>Fungi</taxon>
        <taxon>Dikarya</taxon>
        <taxon>Ascomycota</taxon>
        <taxon>Pezizomycotina</taxon>
        <taxon>Dothideomycetes</taxon>
        <taxon>Dothideomycetes incertae sedis</taxon>
        <taxon>Botryosphaeriales</taxon>
        <taxon>Phyllostictaceae</taxon>
        <taxon>Phyllosticta</taxon>
    </lineage>
</organism>
<protein>
    <recommendedName>
        <fullName evidence="3">Aminoglycoside phosphotransferase domain-containing protein</fullName>
    </recommendedName>
</protein>
<evidence type="ECO:0000313" key="2">
    <source>
        <dbReference type="Proteomes" id="UP001492380"/>
    </source>
</evidence>
<keyword evidence="2" id="KW-1185">Reference proteome</keyword>
<evidence type="ECO:0008006" key="3">
    <source>
        <dbReference type="Google" id="ProtNLM"/>
    </source>
</evidence>
<sequence length="208" mass="23458">MPLRSVISCDTTHKNDFRHPYILMTHLPEKRVCEVWKGPGEPPTKDLDLDHEDCLKADGTEPYIGKTYEVLEDGIGHEGQVLHRTQMSATFSSSYDHSRAQSAIWWSRYESNGEASASLAMGQYEVLRLVVDCLPFPVGEKETSTMTPPDFDRQNIFVDNDGNATGFIDWDATCAVSRFQGFDAIPFWLGDDFSYDLASVLSLLLHIF</sequence>
<dbReference type="InterPro" id="IPR011009">
    <property type="entry name" value="Kinase-like_dom_sf"/>
</dbReference>
<dbReference type="Proteomes" id="UP001492380">
    <property type="component" value="Unassembled WGS sequence"/>
</dbReference>
<gene>
    <name evidence="1" type="ORF">HDK90DRAFT_536197</name>
</gene>
<comment type="caution">
    <text evidence="1">The sequence shown here is derived from an EMBL/GenBank/DDBJ whole genome shotgun (WGS) entry which is preliminary data.</text>
</comment>
<proteinExistence type="predicted"/>
<reference evidence="1 2" key="1">
    <citation type="submission" date="2024-04" db="EMBL/GenBank/DDBJ databases">
        <title>Phyllosticta paracitricarpa is synonymous to the EU quarantine fungus P. citricarpa based on phylogenomic analyses.</title>
        <authorList>
            <consortium name="Lawrence Berkeley National Laboratory"/>
            <person name="Van Ingen-Buijs V.A."/>
            <person name="Van Westerhoven A.C."/>
            <person name="Haridas S."/>
            <person name="Skiadas P."/>
            <person name="Martin F."/>
            <person name="Groenewald J.Z."/>
            <person name="Crous P.W."/>
            <person name="Seidl M.F."/>
        </authorList>
    </citation>
    <scope>NUCLEOTIDE SEQUENCE [LARGE SCALE GENOMIC DNA]</scope>
    <source>
        <strain evidence="1 2">CBS 123374</strain>
    </source>
</reference>
<dbReference type="SUPFAM" id="SSF56112">
    <property type="entry name" value="Protein kinase-like (PK-like)"/>
    <property type="match status" value="1"/>
</dbReference>
<evidence type="ECO:0000313" key="1">
    <source>
        <dbReference type="EMBL" id="KAK8229323.1"/>
    </source>
</evidence>